<accession>A0A0G4HKK6</accession>
<organism evidence="1">
    <name type="scientific">Chromera velia CCMP2878</name>
    <dbReference type="NCBI Taxonomy" id="1169474"/>
    <lineage>
        <taxon>Eukaryota</taxon>
        <taxon>Sar</taxon>
        <taxon>Alveolata</taxon>
        <taxon>Colpodellida</taxon>
        <taxon>Chromeraceae</taxon>
        <taxon>Chromera</taxon>
    </lineage>
</organism>
<proteinExistence type="predicted"/>
<sequence>MSSGLSEGLRSVIKKATEEIETSESCEEWEEKLSNAGILSIEVFLHYLRIAGHIPFGMDRKFLNTILDFAQQRGEASDDDRIHIMTLEFPEGEAAKAAKLVRKKRQSVRCLLSIRVFGEFLEGLFFGRAGRQAGSEWKKGEKQRMKEEHHLPSHIIPVPPFSSLLFSSD</sequence>
<dbReference type="AlphaFoldDB" id="A0A0G4HKK6"/>
<evidence type="ECO:0000313" key="1">
    <source>
        <dbReference type="EMBL" id="CEM44608.1"/>
    </source>
</evidence>
<protein>
    <submittedName>
        <fullName evidence="1">Uncharacterized protein</fullName>
    </submittedName>
</protein>
<name>A0A0G4HKK6_9ALVE</name>
<gene>
    <name evidence="1" type="ORF">Cvel_28466</name>
</gene>
<dbReference type="EMBL" id="CDMZ01002969">
    <property type="protein sequence ID" value="CEM44608.1"/>
    <property type="molecule type" value="Genomic_DNA"/>
</dbReference>
<reference evidence="1" key="1">
    <citation type="submission" date="2014-11" db="EMBL/GenBank/DDBJ databases">
        <authorList>
            <person name="Otto D Thomas"/>
            <person name="Naeem Raeece"/>
        </authorList>
    </citation>
    <scope>NUCLEOTIDE SEQUENCE</scope>
</reference>
<dbReference type="VEuPathDB" id="CryptoDB:Cvel_28466"/>